<evidence type="ECO:0000256" key="4">
    <source>
        <dbReference type="ARBA" id="ARBA00023136"/>
    </source>
</evidence>
<dbReference type="PANTHER" id="PTHR30518:SF2">
    <property type="entry name" value="ENDOLYTIC MUREIN TRANSGLYCOSYLASE"/>
    <property type="match status" value="1"/>
</dbReference>
<evidence type="ECO:0000256" key="2">
    <source>
        <dbReference type="ARBA" id="ARBA00022692"/>
    </source>
</evidence>
<protein>
    <submittedName>
        <fullName evidence="8">Putative aminodeoxychorismate lyase</fullName>
    </submittedName>
</protein>
<evidence type="ECO:0000256" key="3">
    <source>
        <dbReference type="ARBA" id="ARBA00022989"/>
    </source>
</evidence>
<keyword evidence="6" id="KW-0961">Cell wall biogenesis/degradation</keyword>
<keyword evidence="5 8" id="KW-0456">Lyase</keyword>
<evidence type="ECO:0000256" key="7">
    <source>
        <dbReference type="SAM" id="Phobius"/>
    </source>
</evidence>
<dbReference type="EMBL" id="MLJW01000012">
    <property type="protein sequence ID" value="OIR14354.1"/>
    <property type="molecule type" value="Genomic_DNA"/>
</dbReference>
<evidence type="ECO:0000256" key="6">
    <source>
        <dbReference type="ARBA" id="ARBA00023316"/>
    </source>
</evidence>
<dbReference type="PANTHER" id="PTHR30518">
    <property type="entry name" value="ENDOLYTIC MUREIN TRANSGLYCOSYLASE"/>
    <property type="match status" value="1"/>
</dbReference>
<dbReference type="HAMAP" id="MF_02065">
    <property type="entry name" value="MltG"/>
    <property type="match status" value="1"/>
</dbReference>
<reference evidence="8" key="1">
    <citation type="submission" date="2016-10" db="EMBL/GenBank/DDBJ databases">
        <title>Sequence of Gallionella enrichment culture.</title>
        <authorList>
            <person name="Poehlein A."/>
            <person name="Muehling M."/>
            <person name="Daniel R."/>
        </authorList>
    </citation>
    <scope>NUCLEOTIDE SEQUENCE</scope>
</reference>
<keyword evidence="1" id="KW-1003">Cell membrane</keyword>
<dbReference type="CDD" id="cd08010">
    <property type="entry name" value="MltG_like"/>
    <property type="match status" value="1"/>
</dbReference>
<dbReference type="NCBIfam" id="TIGR00247">
    <property type="entry name" value="endolytic transglycosylase MltG"/>
    <property type="match status" value="1"/>
</dbReference>
<keyword evidence="3 7" id="KW-1133">Transmembrane helix</keyword>
<dbReference type="AlphaFoldDB" id="A0A1J5T0I9"/>
<keyword evidence="2 7" id="KW-0812">Transmembrane</keyword>
<organism evidence="8">
    <name type="scientific">mine drainage metagenome</name>
    <dbReference type="NCBI Taxonomy" id="410659"/>
    <lineage>
        <taxon>unclassified sequences</taxon>
        <taxon>metagenomes</taxon>
        <taxon>ecological metagenomes</taxon>
    </lineage>
</organism>
<proteinExistence type="inferred from homology"/>
<dbReference type="GO" id="GO:0016829">
    <property type="term" value="F:lyase activity"/>
    <property type="evidence" value="ECO:0007669"/>
    <property type="project" value="UniProtKB-KW"/>
</dbReference>
<name>A0A1J5T0I9_9ZZZZ</name>
<dbReference type="InterPro" id="IPR003770">
    <property type="entry name" value="MLTG-like"/>
</dbReference>
<feature type="transmembrane region" description="Helical" evidence="7">
    <location>
        <begin position="7"/>
        <end position="24"/>
    </location>
</feature>
<dbReference type="Gene3D" id="3.30.160.60">
    <property type="entry name" value="Classic Zinc Finger"/>
    <property type="match status" value="1"/>
</dbReference>
<sequence>MKKIINLIIFIIIVGGIFSAWMIFSSGTAFEEKNKFFVIEEGKTDKASVMEMLAEKNIIRSTSLFSLVASQLHVWDKLKPGKYEVKKGESLLKIARMLRNNHQAQINLVINKLRLKEDLAKLISKNFASDSATVMKFLDSPDSLKQYHVTPENVFTIIIPDTYTFYWNTTLRKIFNRLFDASNIYWSKNDRIKKADEIKFTPAEAYILASIVEEETNKDDDKYKIASVYINRLNKKMALQACPTIKYAMKDFSLTRIYDKYLTNPSPYNTYNHRGLPPGPICTPSPKTIDIVLNAPKTDYLFFVAKSDFSGYHHFSNNYAEHDQYAKEYQKALDIYMAKKGQKEE</sequence>
<gene>
    <name evidence="8" type="ORF">GALL_48270</name>
</gene>
<evidence type="ECO:0000256" key="1">
    <source>
        <dbReference type="ARBA" id="ARBA00022475"/>
    </source>
</evidence>
<comment type="caution">
    <text evidence="8">The sequence shown here is derived from an EMBL/GenBank/DDBJ whole genome shotgun (WGS) entry which is preliminary data.</text>
</comment>
<evidence type="ECO:0000256" key="5">
    <source>
        <dbReference type="ARBA" id="ARBA00023239"/>
    </source>
</evidence>
<evidence type="ECO:0000313" key="8">
    <source>
        <dbReference type="EMBL" id="OIR14354.1"/>
    </source>
</evidence>
<dbReference type="Pfam" id="PF02618">
    <property type="entry name" value="YceG"/>
    <property type="match status" value="1"/>
</dbReference>
<dbReference type="GO" id="GO:0071555">
    <property type="term" value="P:cell wall organization"/>
    <property type="evidence" value="ECO:0007669"/>
    <property type="project" value="UniProtKB-KW"/>
</dbReference>
<dbReference type="Gene3D" id="3.30.1490.480">
    <property type="entry name" value="Endolytic murein transglycosylase"/>
    <property type="match status" value="1"/>
</dbReference>
<accession>A0A1J5T0I9</accession>
<keyword evidence="4 7" id="KW-0472">Membrane</keyword>